<protein>
    <submittedName>
        <fullName evidence="2">Uncharacterized protein</fullName>
    </submittedName>
</protein>
<dbReference type="EMBL" id="LR797334">
    <property type="protein sequence ID" value="CAB4204303.1"/>
    <property type="molecule type" value="Genomic_DNA"/>
</dbReference>
<evidence type="ECO:0000313" key="2">
    <source>
        <dbReference type="EMBL" id="CAB5230202.1"/>
    </source>
</evidence>
<name>A0A6J7XGX0_9CAUD</name>
<accession>A0A6J7XGX0</accession>
<proteinExistence type="predicted"/>
<reference evidence="2" key="1">
    <citation type="submission" date="2020-05" db="EMBL/GenBank/DDBJ databases">
        <authorList>
            <person name="Chiriac C."/>
            <person name="Salcher M."/>
            <person name="Ghai R."/>
            <person name="Kavagutti S V."/>
        </authorList>
    </citation>
    <scope>NUCLEOTIDE SEQUENCE</scope>
</reference>
<sequence>MIDYCPSCRERTGLTDRGVCEWCDTPLTSKRGGGRAPGSGCKLTDTQLRALHAAHMRGQSINEMAKRVYVQVGYSSHGSCATSISNAWQRLGLEARDRIEMTVLKSYKHGRAGRAQQREHGPEYAKYRREQKRKNGETHGRRCDALRTQYPRKGQPCSSSALSDSEFCYQHDPRFEAERNAHLERMRAAA</sequence>
<dbReference type="EMBL" id="LR798409">
    <property type="protein sequence ID" value="CAB5230202.1"/>
    <property type="molecule type" value="Genomic_DNA"/>
</dbReference>
<evidence type="ECO:0000313" key="1">
    <source>
        <dbReference type="EMBL" id="CAB4204303.1"/>
    </source>
</evidence>
<organism evidence="2">
    <name type="scientific">uncultured Caudovirales phage</name>
    <dbReference type="NCBI Taxonomy" id="2100421"/>
    <lineage>
        <taxon>Viruses</taxon>
        <taxon>Duplodnaviria</taxon>
        <taxon>Heunggongvirae</taxon>
        <taxon>Uroviricota</taxon>
        <taxon>Caudoviricetes</taxon>
        <taxon>Peduoviridae</taxon>
        <taxon>Maltschvirus</taxon>
        <taxon>Maltschvirus maltsch</taxon>
    </lineage>
</organism>
<gene>
    <name evidence="1" type="ORF">UFOVP1392_46</name>
    <name evidence="2" type="ORF">UFOVP1569_45</name>
</gene>